<dbReference type="InterPro" id="IPR022190">
    <property type="entry name" value="DUF3716"/>
</dbReference>
<feature type="region of interest" description="Disordered" evidence="1">
    <location>
        <begin position="1"/>
        <end position="24"/>
    </location>
</feature>
<evidence type="ECO:0000313" key="3">
    <source>
        <dbReference type="EMBL" id="PWI73271.1"/>
    </source>
</evidence>
<dbReference type="Proteomes" id="UP001287286">
    <property type="component" value="Unassembled WGS sequence"/>
</dbReference>
<sequence length="279" mass="30532">MPLDRDGARHGKQEMVTVTPASSRTPRMLRDRLLAAMQSIATSRSLHQIQLELEYDEEESDSDGRQGSAIQVCKGGLQRRAARLIEYGEDEAAKEIHALCVFDDIAGSVSSHAALATPQRLRASPVVRKWARWRWRHVPNLSDKRSLEAVMVYERGVAQHPDDRCGRCRAGQGISPQCVVASAELLPDGKCSNCLFDNADCGSTPSRVASELAKGGGDSVRVVDHMAVLELIARLKRPPGASREHTLPGKAKRIEVAALQIAQAARDWGEKISQETGRV</sequence>
<reference evidence="3" key="1">
    <citation type="submission" date="2015-05" db="EMBL/GenBank/DDBJ databases">
        <authorList>
            <person name="Wang D.B."/>
            <person name="Wang M."/>
        </authorList>
    </citation>
    <scope>NUCLEOTIDE SEQUENCE</scope>
    <source>
        <strain evidence="3">36-1</strain>
    </source>
</reference>
<accession>A0A2U3EFI2</accession>
<dbReference type="Proteomes" id="UP000245956">
    <property type="component" value="Unassembled WGS sequence"/>
</dbReference>
<proteinExistence type="predicted"/>
<evidence type="ECO:0000313" key="5">
    <source>
        <dbReference type="Proteomes" id="UP001287286"/>
    </source>
</evidence>
<name>A0A2U3EFI2_PURLI</name>
<reference evidence="3 4" key="2">
    <citation type="journal article" date="2016" name="Front. Microbiol.">
        <title>Genome and transcriptome sequences reveal the specific parasitism of the nematophagous Purpureocillium lilacinum 36-1.</title>
        <authorList>
            <person name="Xie J."/>
            <person name="Li S."/>
            <person name="Mo C."/>
            <person name="Xiao X."/>
            <person name="Peng D."/>
            <person name="Wang G."/>
            <person name="Xiao Y."/>
        </authorList>
    </citation>
    <scope>NUCLEOTIDE SEQUENCE [LARGE SCALE GENOMIC DNA]</scope>
    <source>
        <strain evidence="3 4">36-1</strain>
    </source>
</reference>
<dbReference type="Pfam" id="PF12511">
    <property type="entry name" value="DUF3716"/>
    <property type="match status" value="1"/>
</dbReference>
<reference evidence="2" key="3">
    <citation type="submission" date="2023-11" db="EMBL/GenBank/DDBJ databases">
        <authorList>
            <person name="Beijen E."/>
            <person name="Ohm R.A."/>
        </authorList>
    </citation>
    <scope>NUCLEOTIDE SEQUENCE</scope>
    <source>
        <strain evidence="2">CBS 150709</strain>
    </source>
</reference>
<gene>
    <name evidence="3" type="ORF">PCL_10286</name>
    <name evidence="2" type="ORF">Purlil1_3828</name>
</gene>
<keyword evidence="5" id="KW-1185">Reference proteome</keyword>
<feature type="compositionally biased region" description="Basic and acidic residues" evidence="1">
    <location>
        <begin position="1"/>
        <end position="13"/>
    </location>
</feature>
<evidence type="ECO:0000313" key="2">
    <source>
        <dbReference type="EMBL" id="KAK4091989.1"/>
    </source>
</evidence>
<reference evidence="2 5" key="4">
    <citation type="journal article" date="2024" name="Microbiol. Resour. Announc.">
        <title>Genome annotations for the ascomycete fungi Trichoderma harzianum, Trichoderma aggressivum, and Purpureocillium lilacinum.</title>
        <authorList>
            <person name="Beijen E.P.W."/>
            <person name="Ohm R.A."/>
        </authorList>
    </citation>
    <scope>NUCLEOTIDE SEQUENCE [LARGE SCALE GENOMIC DNA]</scope>
    <source>
        <strain evidence="2 5">CBS 150709</strain>
    </source>
</reference>
<dbReference type="AlphaFoldDB" id="A0A2U3EFI2"/>
<organism evidence="3 4">
    <name type="scientific">Purpureocillium lilacinum</name>
    <name type="common">Paecilomyces lilacinus</name>
    <dbReference type="NCBI Taxonomy" id="33203"/>
    <lineage>
        <taxon>Eukaryota</taxon>
        <taxon>Fungi</taxon>
        <taxon>Dikarya</taxon>
        <taxon>Ascomycota</taxon>
        <taxon>Pezizomycotina</taxon>
        <taxon>Sordariomycetes</taxon>
        <taxon>Hypocreomycetidae</taxon>
        <taxon>Hypocreales</taxon>
        <taxon>Ophiocordycipitaceae</taxon>
        <taxon>Purpureocillium</taxon>
    </lineage>
</organism>
<evidence type="ECO:0000256" key="1">
    <source>
        <dbReference type="SAM" id="MobiDB-lite"/>
    </source>
</evidence>
<dbReference type="EMBL" id="LCWV01000005">
    <property type="protein sequence ID" value="PWI73271.1"/>
    <property type="molecule type" value="Genomic_DNA"/>
</dbReference>
<evidence type="ECO:0000313" key="4">
    <source>
        <dbReference type="Proteomes" id="UP000245956"/>
    </source>
</evidence>
<protein>
    <submittedName>
        <fullName evidence="3">Uncharacterized protein</fullName>
    </submittedName>
</protein>
<dbReference type="EMBL" id="JAWRVI010000010">
    <property type="protein sequence ID" value="KAK4091989.1"/>
    <property type="molecule type" value="Genomic_DNA"/>
</dbReference>
<comment type="caution">
    <text evidence="3">The sequence shown here is derived from an EMBL/GenBank/DDBJ whole genome shotgun (WGS) entry which is preliminary data.</text>
</comment>